<evidence type="ECO:0000313" key="1">
    <source>
        <dbReference type="EMBL" id="KAI4833073.1"/>
    </source>
</evidence>
<evidence type="ECO:0000313" key="2">
    <source>
        <dbReference type="Proteomes" id="UP001057452"/>
    </source>
</evidence>
<protein>
    <submittedName>
        <fullName evidence="1">Uncharacterized protein</fullName>
    </submittedName>
</protein>
<accession>A0ACB9XZ57</accession>
<name>A0ACB9XZ57_CHAAC</name>
<proteinExistence type="predicted"/>
<gene>
    <name evidence="1" type="ORF">KUCAC02_015999</name>
</gene>
<dbReference type="EMBL" id="CM043785">
    <property type="protein sequence ID" value="KAI4833073.1"/>
    <property type="molecule type" value="Genomic_DNA"/>
</dbReference>
<keyword evidence="2" id="KW-1185">Reference proteome</keyword>
<sequence length="162" mass="17319">MASPSKLPQTPPSHLTTTCQVLQPSLLMSSFSTSLRSFGLPSCRNCELVNTSSPSHQQHVGAGGRTATSNVTTSSLGLLQLLQERGISSSPHPHHCLHYSHSAEPSPFTERDNSGGLQSDKEGRRNAFSLNLVEKLQGLGLHRVAALGMTGHSGREKQSNLL</sequence>
<reference evidence="1" key="1">
    <citation type="submission" date="2022-05" db="EMBL/GenBank/DDBJ databases">
        <title>Chromosome-level genome of Chaenocephalus aceratus.</title>
        <authorList>
            <person name="Park H."/>
        </authorList>
    </citation>
    <scope>NUCLEOTIDE SEQUENCE</scope>
    <source>
        <strain evidence="1">KU_202001</strain>
    </source>
</reference>
<comment type="caution">
    <text evidence="1">The sequence shown here is derived from an EMBL/GenBank/DDBJ whole genome shotgun (WGS) entry which is preliminary data.</text>
</comment>
<dbReference type="Proteomes" id="UP001057452">
    <property type="component" value="Chromosome 1"/>
</dbReference>
<organism evidence="1 2">
    <name type="scientific">Chaenocephalus aceratus</name>
    <name type="common">Blackfin icefish</name>
    <name type="synonym">Chaenichthys aceratus</name>
    <dbReference type="NCBI Taxonomy" id="36190"/>
    <lineage>
        <taxon>Eukaryota</taxon>
        <taxon>Metazoa</taxon>
        <taxon>Chordata</taxon>
        <taxon>Craniata</taxon>
        <taxon>Vertebrata</taxon>
        <taxon>Euteleostomi</taxon>
        <taxon>Actinopterygii</taxon>
        <taxon>Neopterygii</taxon>
        <taxon>Teleostei</taxon>
        <taxon>Neoteleostei</taxon>
        <taxon>Acanthomorphata</taxon>
        <taxon>Eupercaria</taxon>
        <taxon>Perciformes</taxon>
        <taxon>Notothenioidei</taxon>
        <taxon>Channichthyidae</taxon>
        <taxon>Chaenocephalus</taxon>
    </lineage>
</organism>